<protein>
    <recommendedName>
        <fullName evidence="3">Exostosin GT47 domain-containing protein</fullName>
    </recommendedName>
</protein>
<evidence type="ECO:0000313" key="5">
    <source>
        <dbReference type="Proteomes" id="UP001178507"/>
    </source>
</evidence>
<dbReference type="InterPro" id="IPR040911">
    <property type="entry name" value="Exostosin_GT47"/>
</dbReference>
<evidence type="ECO:0000313" key="4">
    <source>
        <dbReference type="EMBL" id="CAJ1400367.1"/>
    </source>
</evidence>
<evidence type="ECO:0000256" key="1">
    <source>
        <dbReference type="ARBA" id="ARBA00010271"/>
    </source>
</evidence>
<dbReference type="InterPro" id="IPR004263">
    <property type="entry name" value="Exostosin"/>
</dbReference>
<evidence type="ECO:0000256" key="2">
    <source>
        <dbReference type="SAM" id="SignalP"/>
    </source>
</evidence>
<accession>A0AA36J698</accession>
<gene>
    <name evidence="4" type="ORF">EVOR1521_LOCUS23712</name>
</gene>
<evidence type="ECO:0000259" key="3">
    <source>
        <dbReference type="Pfam" id="PF03016"/>
    </source>
</evidence>
<dbReference type="GO" id="GO:0016757">
    <property type="term" value="F:glycosyltransferase activity"/>
    <property type="evidence" value="ECO:0007669"/>
    <property type="project" value="InterPro"/>
</dbReference>
<keyword evidence="2" id="KW-0732">Signal</keyword>
<proteinExistence type="inferred from homology"/>
<organism evidence="4 5">
    <name type="scientific">Effrenium voratum</name>
    <dbReference type="NCBI Taxonomy" id="2562239"/>
    <lineage>
        <taxon>Eukaryota</taxon>
        <taxon>Sar</taxon>
        <taxon>Alveolata</taxon>
        <taxon>Dinophyceae</taxon>
        <taxon>Suessiales</taxon>
        <taxon>Symbiodiniaceae</taxon>
        <taxon>Effrenium</taxon>
    </lineage>
</organism>
<sequence>MVISGFWGAVWLVPVLEAACPPATNSTQDFLRCLDLQHKLGQSDLDEVTQTPTEAADNEAVEYFEELSRNRQQLTSFDREVNVFTEKMRLQLLEWTADRSLLPRIFIMGDIEPACQMMEESVGFRYSMEHWVHRMLTSSDSILVSNVEAADFVFLPHCATGVFMHMVVQDEQRQKGGIGHAASLSQLNASAWKRGRQIFLGYEGNLPASTVLRLDKTYLMHKVNVVWKDVPAFSHCWRRKSCKFLTASIYGRHVWRQFASTFGSKAVFITHAGMSDWLRNQPEELFSGESDFAAHASSCGASCELHCMMDPAPVLPQDIVLPWVVAFEWTSRAISFHQRDILVFYSGTENSCSRKRIREVFAGTFEHEMAKESNARKDRVLIFPPEFRLKQKEWSELAYRSKLCLCPDGDSPNTGRLIEVMMHGCVPLIISNRLQPPFHEYFDWSRIAFFLREDAIPRLPQILAYLQGPQGRGQIAQKRHLLKQMGFLCDYARDGVGSTMLMALRERAKELRAI</sequence>
<reference evidence="4" key="1">
    <citation type="submission" date="2023-08" db="EMBL/GenBank/DDBJ databases">
        <authorList>
            <person name="Chen Y."/>
            <person name="Shah S."/>
            <person name="Dougan E. K."/>
            <person name="Thang M."/>
            <person name="Chan C."/>
        </authorList>
    </citation>
    <scope>NUCLEOTIDE SEQUENCE</scope>
</reference>
<comment type="caution">
    <text evidence="4">The sequence shown here is derived from an EMBL/GenBank/DDBJ whole genome shotgun (WGS) entry which is preliminary data.</text>
</comment>
<dbReference type="Proteomes" id="UP001178507">
    <property type="component" value="Unassembled WGS sequence"/>
</dbReference>
<feature type="signal peptide" evidence="2">
    <location>
        <begin position="1"/>
        <end position="18"/>
    </location>
</feature>
<dbReference type="PANTHER" id="PTHR11062">
    <property type="entry name" value="EXOSTOSIN HEPARAN SULFATE GLYCOSYLTRANSFERASE -RELATED"/>
    <property type="match status" value="1"/>
</dbReference>
<name>A0AA36J698_9DINO</name>
<keyword evidence="5" id="KW-1185">Reference proteome</keyword>
<comment type="similarity">
    <text evidence="1">Belongs to the glycosyltransferase 47 family.</text>
</comment>
<feature type="chain" id="PRO_5041283988" description="Exostosin GT47 domain-containing protein" evidence="2">
    <location>
        <begin position="19"/>
        <end position="514"/>
    </location>
</feature>
<feature type="domain" description="Exostosin GT47" evidence="3">
    <location>
        <begin position="318"/>
        <end position="465"/>
    </location>
</feature>
<dbReference type="AlphaFoldDB" id="A0AA36J698"/>
<dbReference type="Pfam" id="PF03016">
    <property type="entry name" value="Exostosin_GT47"/>
    <property type="match status" value="1"/>
</dbReference>
<dbReference type="EMBL" id="CAUJNA010003369">
    <property type="protein sequence ID" value="CAJ1400367.1"/>
    <property type="molecule type" value="Genomic_DNA"/>
</dbReference>